<proteinExistence type="predicted"/>
<organism evidence="1 2">
    <name type="scientific">Morus notabilis</name>
    <dbReference type="NCBI Taxonomy" id="981085"/>
    <lineage>
        <taxon>Eukaryota</taxon>
        <taxon>Viridiplantae</taxon>
        <taxon>Streptophyta</taxon>
        <taxon>Embryophyta</taxon>
        <taxon>Tracheophyta</taxon>
        <taxon>Spermatophyta</taxon>
        <taxon>Magnoliopsida</taxon>
        <taxon>eudicotyledons</taxon>
        <taxon>Gunneridae</taxon>
        <taxon>Pentapetalae</taxon>
        <taxon>rosids</taxon>
        <taxon>fabids</taxon>
        <taxon>Rosales</taxon>
        <taxon>Moraceae</taxon>
        <taxon>Moreae</taxon>
        <taxon>Morus</taxon>
    </lineage>
</organism>
<dbReference type="EMBL" id="KE343368">
    <property type="protein sequence ID" value="EXB25875.1"/>
    <property type="molecule type" value="Genomic_DNA"/>
</dbReference>
<dbReference type="Proteomes" id="UP000030645">
    <property type="component" value="Unassembled WGS sequence"/>
</dbReference>
<keyword evidence="2" id="KW-1185">Reference proteome</keyword>
<dbReference type="AlphaFoldDB" id="W9QJB6"/>
<protein>
    <submittedName>
        <fullName evidence="1">Uncharacterized protein</fullName>
    </submittedName>
</protein>
<reference evidence="2" key="1">
    <citation type="submission" date="2013-01" db="EMBL/GenBank/DDBJ databases">
        <title>Draft Genome Sequence of a Mulberry Tree, Morus notabilis C.K. Schneid.</title>
        <authorList>
            <person name="He N."/>
            <person name="Zhao S."/>
        </authorList>
    </citation>
    <scope>NUCLEOTIDE SEQUENCE</scope>
</reference>
<evidence type="ECO:0000313" key="2">
    <source>
        <dbReference type="Proteomes" id="UP000030645"/>
    </source>
</evidence>
<sequence length="56" mass="6138">MGLVNCEQREVAKRSWRLCACVHKSIGAASHGNRHAGWRLTPASDAPDLASVMHVR</sequence>
<name>W9QJB6_9ROSA</name>
<gene>
    <name evidence="1" type="ORF">L484_012302</name>
</gene>
<evidence type="ECO:0000313" key="1">
    <source>
        <dbReference type="EMBL" id="EXB25875.1"/>
    </source>
</evidence>
<accession>W9QJB6</accession>